<dbReference type="GO" id="GO:0030007">
    <property type="term" value="P:intracellular potassium ion homeostasis"/>
    <property type="evidence" value="ECO:0007669"/>
    <property type="project" value="TreeGrafter"/>
</dbReference>
<dbReference type="GO" id="GO:1902600">
    <property type="term" value="P:proton transmembrane transport"/>
    <property type="evidence" value="ECO:0007669"/>
    <property type="project" value="TreeGrafter"/>
</dbReference>
<name>A0A8J9ZUT1_BRALA</name>
<evidence type="ECO:0000313" key="5">
    <source>
        <dbReference type="EMBL" id="CAH1262537.1"/>
    </source>
</evidence>
<evidence type="ECO:0000256" key="1">
    <source>
        <dbReference type="ARBA" id="ARBA00004651"/>
    </source>
</evidence>
<evidence type="ECO:0000313" key="6">
    <source>
        <dbReference type="Proteomes" id="UP000838412"/>
    </source>
</evidence>
<keyword evidence="2" id="KW-0472">Membrane</keyword>
<accession>A0A8J9ZUT1</accession>
<evidence type="ECO:0000256" key="3">
    <source>
        <dbReference type="SAM" id="MobiDB-lite"/>
    </source>
</evidence>
<dbReference type="PANTHER" id="PTHR43294:SF13">
    <property type="entry name" value="SODIUM_POTASSIUM-TRANSPORTING ATPASE SUBUNIT ALPHA"/>
    <property type="match status" value="1"/>
</dbReference>
<dbReference type="GO" id="GO:0005391">
    <property type="term" value="F:P-type sodium:potassium-exchanging transporter activity"/>
    <property type="evidence" value="ECO:0007669"/>
    <property type="project" value="TreeGrafter"/>
</dbReference>
<dbReference type="PANTHER" id="PTHR43294">
    <property type="entry name" value="SODIUM/POTASSIUM-TRANSPORTING ATPASE SUBUNIT ALPHA"/>
    <property type="match status" value="1"/>
</dbReference>
<feature type="domain" description="P-type ATPase A" evidence="4">
    <location>
        <begin position="55"/>
        <end position="143"/>
    </location>
</feature>
<dbReference type="OrthoDB" id="158672at2759"/>
<comment type="subcellular location">
    <subcellularLocation>
        <location evidence="1">Cell membrane</location>
        <topology evidence="1">Multi-pass membrane protein</topology>
    </subcellularLocation>
</comment>
<dbReference type="SUPFAM" id="SSF81665">
    <property type="entry name" value="Calcium ATPase, transmembrane domain M"/>
    <property type="match status" value="1"/>
</dbReference>
<dbReference type="InterPro" id="IPR059000">
    <property type="entry name" value="ATPase_P-type_domA"/>
</dbReference>
<evidence type="ECO:0000259" key="4">
    <source>
        <dbReference type="Pfam" id="PF00122"/>
    </source>
</evidence>
<dbReference type="AlphaFoldDB" id="A0A8J9ZUT1"/>
<sequence length="144" mass="15784">MASPMKEEVPDYHKIPIEELCARYNTDTEVGLTRAMAQEVLERDGPKIMDSFKGMVPEQTLVIRSGEPLSVDTEHVVVGDLVQLKGGDRIPADIRVIEACGFAVDNSSLTGESGPQSRSPEFTNENPLETKNMVFFSTIAVEGE</sequence>
<evidence type="ECO:0000256" key="2">
    <source>
        <dbReference type="ARBA" id="ARBA00022475"/>
    </source>
</evidence>
<reference evidence="5" key="1">
    <citation type="submission" date="2022-01" db="EMBL/GenBank/DDBJ databases">
        <authorList>
            <person name="Braso-Vives M."/>
        </authorList>
    </citation>
    <scope>NUCLEOTIDE SEQUENCE</scope>
</reference>
<gene>
    <name evidence="5" type="primary">ATP1A1</name>
    <name evidence="5" type="ORF">BLAG_LOCUS17561</name>
</gene>
<dbReference type="Gene3D" id="2.70.150.10">
    <property type="entry name" value="Calcium-transporting ATPase, cytoplasmic transduction domain A"/>
    <property type="match status" value="1"/>
</dbReference>
<protein>
    <submittedName>
        <fullName evidence="5">ATP1A1 protein</fullName>
    </submittedName>
</protein>
<dbReference type="InterPro" id="IPR023298">
    <property type="entry name" value="ATPase_P-typ_TM_dom_sf"/>
</dbReference>
<organism evidence="5 6">
    <name type="scientific">Branchiostoma lanceolatum</name>
    <name type="common">Common lancelet</name>
    <name type="synonym">Amphioxus lanceolatum</name>
    <dbReference type="NCBI Taxonomy" id="7740"/>
    <lineage>
        <taxon>Eukaryota</taxon>
        <taxon>Metazoa</taxon>
        <taxon>Chordata</taxon>
        <taxon>Cephalochordata</taxon>
        <taxon>Leptocardii</taxon>
        <taxon>Amphioxiformes</taxon>
        <taxon>Branchiostomatidae</taxon>
        <taxon>Branchiostoma</taxon>
    </lineage>
</organism>
<feature type="region of interest" description="Disordered" evidence="3">
    <location>
        <begin position="106"/>
        <end position="126"/>
    </location>
</feature>
<dbReference type="EMBL" id="OV696689">
    <property type="protein sequence ID" value="CAH1262537.1"/>
    <property type="molecule type" value="Genomic_DNA"/>
</dbReference>
<dbReference type="Pfam" id="PF00122">
    <property type="entry name" value="E1-E2_ATPase"/>
    <property type="match status" value="1"/>
</dbReference>
<dbReference type="FunFam" id="2.70.150.10:FF:000003">
    <property type="entry name" value="Sodium/potassium-transporting ATPase subunit alpha"/>
    <property type="match status" value="1"/>
</dbReference>
<dbReference type="GO" id="GO:0036376">
    <property type="term" value="P:sodium ion export across plasma membrane"/>
    <property type="evidence" value="ECO:0007669"/>
    <property type="project" value="TreeGrafter"/>
</dbReference>
<dbReference type="GO" id="GO:0006883">
    <property type="term" value="P:intracellular sodium ion homeostasis"/>
    <property type="evidence" value="ECO:0007669"/>
    <property type="project" value="TreeGrafter"/>
</dbReference>
<keyword evidence="6" id="KW-1185">Reference proteome</keyword>
<dbReference type="InterPro" id="IPR008250">
    <property type="entry name" value="ATPase_P-typ_transduc_dom_A_sf"/>
</dbReference>
<dbReference type="InterPro" id="IPR050510">
    <property type="entry name" value="Cation_transp_ATPase_P-type"/>
</dbReference>
<keyword evidence="2" id="KW-1003">Cell membrane</keyword>
<dbReference type="GO" id="GO:0005886">
    <property type="term" value="C:plasma membrane"/>
    <property type="evidence" value="ECO:0007669"/>
    <property type="project" value="UniProtKB-SubCell"/>
</dbReference>
<dbReference type="SUPFAM" id="SSF81653">
    <property type="entry name" value="Calcium ATPase, transduction domain A"/>
    <property type="match status" value="1"/>
</dbReference>
<dbReference type="GO" id="GO:1990573">
    <property type="term" value="P:potassium ion import across plasma membrane"/>
    <property type="evidence" value="ECO:0007669"/>
    <property type="project" value="TreeGrafter"/>
</dbReference>
<dbReference type="Proteomes" id="UP000838412">
    <property type="component" value="Chromosome 4"/>
</dbReference>
<proteinExistence type="predicted"/>